<evidence type="ECO:0000256" key="4">
    <source>
        <dbReference type="ARBA" id="ARBA00022741"/>
    </source>
</evidence>
<reference evidence="10" key="1">
    <citation type="submission" date="2021-02" db="EMBL/GenBank/DDBJ databases">
        <title>First Annotated Genome of the Yellow-green Alga Tribonema minus.</title>
        <authorList>
            <person name="Mahan K.M."/>
        </authorList>
    </citation>
    <scope>NUCLEOTIDE SEQUENCE</scope>
    <source>
        <strain evidence="10">UTEX B ZZ1240</strain>
    </source>
</reference>
<dbReference type="GO" id="GO:0008033">
    <property type="term" value="P:tRNA processing"/>
    <property type="evidence" value="ECO:0007669"/>
    <property type="project" value="UniProtKB-KW"/>
</dbReference>
<dbReference type="Proteomes" id="UP000664859">
    <property type="component" value="Unassembled WGS sequence"/>
</dbReference>
<dbReference type="Gene3D" id="3.40.50.620">
    <property type="entry name" value="HUPs"/>
    <property type="match status" value="1"/>
</dbReference>
<sequence>MAAAALLPAALLLAALLPAAQATPLPPLPTPLQQPVKPVKPKPLAVQAYFVAVPGPCFAAEDADCEAGAPIATPDADCGAGAPIATPDSEFRGQRANRSTPGTVDYMNYVNFPSPDTVLLYKGVACLKVCIMQPGFNIDHFVVLPAADAPPAAGPYGGVAVCFMQPGFNINHFVILQAADALPAAEPYGGVAPALPGVITGTLFDLGDNAMVAGVVPPNPPKASGYGVKASGYGVKVVPGPPGVRGDAPQVRTAACDTCPGGWAIEAAADGDFFSYTATLPKAGKYVVGANVGSASPLPKGNRVVVMAGAGECIERAAPYNCNPALEATAAVALDAAFTSTGGFAVFEMFMGDPIVLPAGDACLQLCALGAPVSVSNIDVWATYDPIKVTIPGVVEAENFDIGGPGVTFFETTPDNNGGNIGYRPDAPSIDVEFGNNADKVMSNDADLNWIDAGEWWRYTVMSNDADLNWIDAGEWWRYTVMAVTPQATYAAAMRAGRAAPTPEPGPMARVLTVPGACAATKPLDCAAKYNYGPRAKPADPALLLDVVYPDALAEGYYNYHSIVSGGDAVQMDAGPHCIQVCALQGDFHFDSLDLEQEEILATPAPTTPPAAAEPGSDGSGGSGGGAAADGSGGSTASSDLSTGAVVAIASASAAVGAVAVFGVTRLLALKGSKTVANNGVPEQQGMWPGDRASVLGATDAIDLLLRGRYGALLEDAQAGKLQAWADGPDACLALILLLDQFSRHIYRDSADRDALVARCDALALPLAEGALDKGWQWRLSAAQHAFLLMPLRHARPPRRERLQRVLDEVAAREAREERGATEVLRRFRRATVRRLQERGAAEVLRRFRRATVRRLQAREECGGDAAEVLHRFRRATVRRLQVREQRGAAEVMRRFRRATVRRLQELQGASAPDGGDDILERAAFDADESDMHKNKLVRAVDAFARARGLRAAPQPATATSGGGGGGKGKHTTHSSSSGASTATNGSAGGSGAAAGSGLGTTSGSTGASGVAGGSIDAAAHNGGGNGASVHASGDAAAHNGSGGGSGSSGSGGSSASGGSSSAANSIHGSVDAAVHDSGGGGSVRNGGGAHAAGSSTPVTMAISLSGGVDSMVLAKILHHLQPAYGWRLVAVHIDYANRAESGKEADFVEQCVHLDYANRVETGTEPTSCHSLSITFRKRVVSEVTRGVTDRAEYEAVSREAANASRMAVTDEDRRDARYAAYAEVLREFAPCPAILFGHHRGDVQENVVSNVMRGCSLLKVAGMGEESINSGVKVWRPLLAFDKDAIFDFAHRYSVPYFKDTTPLWSTRGKLRNGLVPLLKDMYGDGVLGHLSALAAGSDELASELRRELFQPFWDSVERCPMGASVDLMPYRGKGLYFWREALMVLLHSLGLPMALMVLLHSMGLPMALMVLLHSMGLPMVSDRALITTLRRLGEPNAPPPSAAWWPLRREYRCYCSEARIEGVLYILQPAAAPPEPYAVAAEGTEVEVSEPGPVVAADQLAAHKKGSRSSSSGRRRRRRGWLPELLPPPFADIRGFMSGAFSHTLPIPTSPPHDLRVAPPPLLRERNAQRPDAAAQRRAEAPLPFPFRGMDPCLRACAPLVSCARGQAALEGWGDAAGGGVRVVRVTYRYVGSAAASSADAAAGGDGAAAAASGSAAAASGSAAAAATSSAAAAVSDSEAATAADSEAAAASGGAAAAALAAAGHAV</sequence>
<organism evidence="10 11">
    <name type="scientific">Tribonema minus</name>
    <dbReference type="NCBI Taxonomy" id="303371"/>
    <lineage>
        <taxon>Eukaryota</taxon>
        <taxon>Sar</taxon>
        <taxon>Stramenopiles</taxon>
        <taxon>Ochrophyta</taxon>
        <taxon>PX clade</taxon>
        <taxon>Xanthophyceae</taxon>
        <taxon>Tribonematales</taxon>
        <taxon>Tribonemataceae</taxon>
        <taxon>Tribonema</taxon>
    </lineage>
</organism>
<dbReference type="GO" id="GO:0032267">
    <property type="term" value="F:tRNA(Ile)-lysidine synthase activity"/>
    <property type="evidence" value="ECO:0007669"/>
    <property type="project" value="UniProtKB-EC"/>
</dbReference>
<keyword evidence="8" id="KW-0732">Signal</keyword>
<keyword evidence="4" id="KW-0547">Nucleotide-binding</keyword>
<dbReference type="PANTHER" id="PTHR43033:SF3">
    <property type="entry name" value="TRNA(ILE)-LYSIDINE SYNTHETASE"/>
    <property type="match status" value="1"/>
</dbReference>
<dbReference type="Gene3D" id="2.60.120.260">
    <property type="entry name" value="Galactose-binding domain-like"/>
    <property type="match status" value="2"/>
</dbReference>
<feature type="compositionally biased region" description="Low complexity" evidence="7">
    <location>
        <begin position="605"/>
        <end position="617"/>
    </location>
</feature>
<feature type="compositionally biased region" description="Low complexity" evidence="7">
    <location>
        <begin position="974"/>
        <end position="986"/>
    </location>
</feature>
<comment type="catalytic activity">
    <reaction evidence="6">
        <text>cytidine(34) in tRNA(Ile2) + L-lysine + ATP = lysidine(34) in tRNA(Ile2) + AMP + diphosphate + H(+)</text>
        <dbReference type="Rhea" id="RHEA:43744"/>
        <dbReference type="Rhea" id="RHEA-COMP:10625"/>
        <dbReference type="Rhea" id="RHEA-COMP:10670"/>
        <dbReference type="ChEBI" id="CHEBI:15378"/>
        <dbReference type="ChEBI" id="CHEBI:30616"/>
        <dbReference type="ChEBI" id="CHEBI:32551"/>
        <dbReference type="ChEBI" id="CHEBI:33019"/>
        <dbReference type="ChEBI" id="CHEBI:82748"/>
        <dbReference type="ChEBI" id="CHEBI:83665"/>
        <dbReference type="ChEBI" id="CHEBI:456215"/>
        <dbReference type="EC" id="6.3.4.19"/>
    </reaction>
</comment>
<dbReference type="Gene3D" id="1.20.58.320">
    <property type="entry name" value="TPR-like"/>
    <property type="match status" value="1"/>
</dbReference>
<dbReference type="EMBL" id="JAFCMP010000520">
    <property type="protein sequence ID" value="KAG5177931.1"/>
    <property type="molecule type" value="Genomic_DNA"/>
</dbReference>
<feature type="region of interest" description="Disordered" evidence="7">
    <location>
        <begin position="1024"/>
        <end position="1095"/>
    </location>
</feature>
<gene>
    <name evidence="10" type="ORF">JKP88DRAFT_350529</name>
</gene>
<evidence type="ECO:0000313" key="11">
    <source>
        <dbReference type="Proteomes" id="UP000664859"/>
    </source>
</evidence>
<feature type="compositionally biased region" description="Gly residues" evidence="7">
    <location>
        <begin position="1041"/>
        <end position="1056"/>
    </location>
</feature>
<keyword evidence="5" id="KW-0067">ATP-binding</keyword>
<proteinExistence type="inferred from homology"/>
<feature type="region of interest" description="Disordered" evidence="7">
    <location>
        <begin position="1500"/>
        <end position="1524"/>
    </location>
</feature>
<dbReference type="InterPro" id="IPR014729">
    <property type="entry name" value="Rossmann-like_a/b/a_fold"/>
</dbReference>
<feature type="domain" description="tRNA(Ile)-lysidine/2-thiocytidine synthase N-terminal" evidence="9">
    <location>
        <begin position="1154"/>
        <end position="1304"/>
    </location>
</feature>
<feature type="region of interest" description="Disordered" evidence="7">
    <location>
        <begin position="949"/>
        <end position="1009"/>
    </location>
</feature>
<keyword evidence="2" id="KW-0436">Ligase</keyword>
<dbReference type="InterPro" id="IPR010323">
    <property type="entry name" value="DUF924"/>
</dbReference>
<feature type="region of interest" description="Disordered" evidence="7">
    <location>
        <begin position="605"/>
        <end position="635"/>
    </location>
</feature>
<dbReference type="SUPFAM" id="SSF52402">
    <property type="entry name" value="Adenine nucleotide alpha hydrolases-like"/>
    <property type="match status" value="1"/>
</dbReference>
<dbReference type="InterPro" id="IPR012094">
    <property type="entry name" value="tRNA_Ile_lys_synt"/>
</dbReference>
<dbReference type="InterPro" id="IPR011990">
    <property type="entry name" value="TPR-like_helical_dom_sf"/>
</dbReference>
<evidence type="ECO:0000256" key="2">
    <source>
        <dbReference type="ARBA" id="ARBA00022598"/>
    </source>
</evidence>
<dbReference type="EC" id="6.3.4.19" evidence="1"/>
<dbReference type="GO" id="GO:0005524">
    <property type="term" value="F:ATP binding"/>
    <property type="evidence" value="ECO:0007669"/>
    <property type="project" value="UniProtKB-KW"/>
</dbReference>
<evidence type="ECO:0000256" key="7">
    <source>
        <dbReference type="SAM" id="MobiDB-lite"/>
    </source>
</evidence>
<dbReference type="CDD" id="cd01992">
    <property type="entry name" value="TilS_N"/>
    <property type="match status" value="1"/>
</dbReference>
<dbReference type="SUPFAM" id="SSF48452">
    <property type="entry name" value="TPR-like"/>
    <property type="match status" value="1"/>
</dbReference>
<feature type="compositionally biased region" description="Gly residues" evidence="7">
    <location>
        <begin position="987"/>
        <end position="1001"/>
    </location>
</feature>
<feature type="compositionally biased region" description="Basic residues" evidence="7">
    <location>
        <begin position="1505"/>
        <end position="1523"/>
    </location>
</feature>
<dbReference type="PANTHER" id="PTHR43033">
    <property type="entry name" value="TRNA(ILE)-LYSIDINE SYNTHASE-RELATED"/>
    <property type="match status" value="1"/>
</dbReference>
<dbReference type="HAMAP" id="MF_01161">
    <property type="entry name" value="tRNA_Ile_lys_synt"/>
    <property type="match status" value="1"/>
</dbReference>
<feature type="chain" id="PRO_5032322868" description="tRNA(Ile)-lysidine synthetase" evidence="8">
    <location>
        <begin position="23"/>
        <end position="1710"/>
    </location>
</feature>
<comment type="caution">
    <text evidence="10">The sequence shown here is derived from an EMBL/GenBank/DDBJ whole genome shotgun (WGS) entry which is preliminary data.</text>
</comment>
<dbReference type="InterPro" id="IPR012795">
    <property type="entry name" value="tRNA_Ile_lys_synt_N"/>
</dbReference>
<feature type="compositionally biased region" description="Low complexity" evidence="7">
    <location>
        <begin position="1057"/>
        <end position="1070"/>
    </location>
</feature>
<protein>
    <recommendedName>
        <fullName evidence="1">tRNA(Ile)-lysidine synthetase</fullName>
        <ecNumber evidence="1">6.3.4.19</ecNumber>
    </recommendedName>
</protein>
<feature type="compositionally biased region" description="Low complexity" evidence="7">
    <location>
        <begin position="1028"/>
        <end position="1040"/>
    </location>
</feature>
<evidence type="ECO:0000259" key="9">
    <source>
        <dbReference type="Pfam" id="PF01171"/>
    </source>
</evidence>
<dbReference type="Pfam" id="PF06041">
    <property type="entry name" value="DUF924"/>
    <property type="match status" value="1"/>
</dbReference>
<dbReference type="OrthoDB" id="434144at2759"/>
<dbReference type="Pfam" id="PF01171">
    <property type="entry name" value="ATP_bind_3"/>
    <property type="match status" value="2"/>
</dbReference>
<evidence type="ECO:0000256" key="5">
    <source>
        <dbReference type="ARBA" id="ARBA00022840"/>
    </source>
</evidence>
<evidence type="ECO:0000256" key="1">
    <source>
        <dbReference type="ARBA" id="ARBA00013267"/>
    </source>
</evidence>
<evidence type="ECO:0000313" key="10">
    <source>
        <dbReference type="EMBL" id="KAG5177931.1"/>
    </source>
</evidence>
<feature type="compositionally biased region" description="Gly residues" evidence="7">
    <location>
        <begin position="1078"/>
        <end position="1091"/>
    </location>
</feature>
<feature type="signal peptide" evidence="8">
    <location>
        <begin position="1"/>
        <end position="22"/>
    </location>
</feature>
<evidence type="ECO:0000256" key="6">
    <source>
        <dbReference type="ARBA" id="ARBA00048539"/>
    </source>
</evidence>
<evidence type="ECO:0000256" key="3">
    <source>
        <dbReference type="ARBA" id="ARBA00022694"/>
    </source>
</evidence>
<dbReference type="InterPro" id="IPR011063">
    <property type="entry name" value="TilS/TtcA_N"/>
</dbReference>
<name>A0A835YLZ2_9STRA</name>
<evidence type="ECO:0000256" key="8">
    <source>
        <dbReference type="SAM" id="SignalP"/>
    </source>
</evidence>
<feature type="compositionally biased region" description="Gly residues" evidence="7">
    <location>
        <begin position="618"/>
        <end position="634"/>
    </location>
</feature>
<accession>A0A835YLZ2</accession>
<keyword evidence="11" id="KW-1185">Reference proteome</keyword>
<keyword evidence="3" id="KW-0819">tRNA processing</keyword>
<feature type="domain" description="tRNA(Ile)-lysidine/2-thiocytidine synthase N-terminal" evidence="9">
    <location>
        <begin position="1101"/>
        <end position="1153"/>
    </location>
</feature>